<keyword evidence="1" id="KW-0732">Signal</keyword>
<feature type="chain" id="PRO_5005204454" description="Lipoprotein" evidence="1">
    <location>
        <begin position="22"/>
        <end position="107"/>
    </location>
</feature>
<reference evidence="2" key="1">
    <citation type="journal article" date="2015" name="MBio">
        <title>Eco-Evolutionary Dynamics of Episomes among Ecologically Cohesive Bacterial Populations.</title>
        <authorList>
            <person name="Xue H."/>
            <person name="Cordero O.X."/>
            <person name="Camas F.M."/>
            <person name="Trimble W."/>
            <person name="Meyer F."/>
            <person name="Guglielmini J."/>
            <person name="Rocha E.P."/>
            <person name="Polz M.F."/>
        </authorList>
    </citation>
    <scope>NUCLEOTIDE SEQUENCE</scope>
    <source>
        <strain evidence="2">FF_308</strain>
    </source>
</reference>
<evidence type="ECO:0008006" key="3">
    <source>
        <dbReference type="Google" id="ProtNLM"/>
    </source>
</evidence>
<evidence type="ECO:0000313" key="2">
    <source>
        <dbReference type="EMBL" id="AKN36443.1"/>
    </source>
</evidence>
<proteinExistence type="predicted"/>
<dbReference type="EMBL" id="KP795491">
    <property type="protein sequence ID" value="AKN36443.1"/>
    <property type="molecule type" value="Genomic_DNA"/>
</dbReference>
<protein>
    <recommendedName>
        <fullName evidence="3">Lipoprotein</fullName>
    </recommendedName>
</protein>
<dbReference type="AlphaFoldDB" id="A0A0H3ZK97"/>
<dbReference type="PROSITE" id="PS51257">
    <property type="entry name" value="PROKAR_LIPOPROTEIN"/>
    <property type="match status" value="1"/>
</dbReference>
<dbReference type="RefSeq" id="WP_371729000.1">
    <property type="nucleotide sequence ID" value="NZ_JBGONR010000050.1"/>
</dbReference>
<organism evidence="2">
    <name type="scientific">Vibrio splendidus</name>
    <dbReference type="NCBI Taxonomy" id="29497"/>
    <lineage>
        <taxon>Bacteria</taxon>
        <taxon>Pseudomonadati</taxon>
        <taxon>Pseudomonadota</taxon>
        <taxon>Gammaproteobacteria</taxon>
        <taxon>Vibrionales</taxon>
        <taxon>Vibrionaceae</taxon>
        <taxon>Vibrio</taxon>
    </lineage>
</organism>
<name>A0A0H3ZK97_VIBSP</name>
<accession>A0A0H3ZK97</accession>
<sequence length="107" mass="11696">MKSTLVVVLALLGLAGCSSHQYETMAANGESDDGVTYNIEEGTLYVNYWEYQFVPKSQAVAKTCLKKAREVAQEVVGQPLTFQVIMERNPAIGVTSCMAFAELPDET</sequence>
<evidence type="ECO:0000256" key="1">
    <source>
        <dbReference type="SAM" id="SignalP"/>
    </source>
</evidence>
<feature type="signal peptide" evidence="1">
    <location>
        <begin position="1"/>
        <end position="21"/>
    </location>
</feature>